<gene>
    <name evidence="1" type="ORF">GCM10022416_38340</name>
</gene>
<reference evidence="2" key="1">
    <citation type="journal article" date="2019" name="Int. J. Syst. Evol. Microbiol.">
        <title>The Global Catalogue of Microorganisms (GCM) 10K type strain sequencing project: providing services to taxonomists for standard genome sequencing and annotation.</title>
        <authorList>
            <consortium name="The Broad Institute Genomics Platform"/>
            <consortium name="The Broad Institute Genome Sequencing Center for Infectious Disease"/>
            <person name="Wu L."/>
            <person name="Ma J."/>
        </authorList>
    </citation>
    <scope>NUCLEOTIDE SEQUENCE [LARGE SCALE GENOMIC DNA]</scope>
    <source>
        <strain evidence="2">JCM 17316</strain>
    </source>
</reference>
<dbReference type="Proteomes" id="UP001500266">
    <property type="component" value="Unassembled WGS sequence"/>
</dbReference>
<organism evidence="1 2">
    <name type="scientific">Actinomadura keratinilytica</name>
    <dbReference type="NCBI Taxonomy" id="547461"/>
    <lineage>
        <taxon>Bacteria</taxon>
        <taxon>Bacillati</taxon>
        <taxon>Actinomycetota</taxon>
        <taxon>Actinomycetes</taxon>
        <taxon>Streptosporangiales</taxon>
        <taxon>Thermomonosporaceae</taxon>
        <taxon>Actinomadura</taxon>
    </lineage>
</organism>
<proteinExistence type="predicted"/>
<evidence type="ECO:0000313" key="1">
    <source>
        <dbReference type="EMBL" id="GAA4146098.1"/>
    </source>
</evidence>
<sequence>MGDRGTRRAPEGLDPVEEVASVDSFWTGIQMLQGMLMYTESYTGIPASDPAGLDSMFSHKKRHHKRVSSMQTIR</sequence>
<name>A0ABP7Z2L3_9ACTN</name>
<accession>A0ABP7Z2L3</accession>
<keyword evidence="2" id="KW-1185">Reference proteome</keyword>
<evidence type="ECO:0000313" key="2">
    <source>
        <dbReference type="Proteomes" id="UP001500266"/>
    </source>
</evidence>
<comment type="caution">
    <text evidence="1">The sequence shown here is derived from an EMBL/GenBank/DDBJ whole genome shotgun (WGS) entry which is preliminary data.</text>
</comment>
<protein>
    <submittedName>
        <fullName evidence="1">Uncharacterized protein</fullName>
    </submittedName>
</protein>
<dbReference type="EMBL" id="BAABDO010000059">
    <property type="protein sequence ID" value="GAA4146098.1"/>
    <property type="molecule type" value="Genomic_DNA"/>
</dbReference>